<sequence>MPALVAGLLAACAAPEEKRPAAPPPPPAATTPAPAPAPPPAPVIPSMPMPEPVPSASAKELADEAKRLTGMQKKYFSVFKIDEAGSGLKARDNAIGVYDLRRPPRGNRLRLVVTQPSSKPARLAVGTYNVSLDTVIDYVETQTCKSASCAGKTQNFVRSLKKVYRIQLSPRNQFYGAQDISLAAAGTPGNYRSTFSDVVVTVRRISVAPVAP</sequence>
<protein>
    <submittedName>
        <fullName evidence="2">Uncharacterized protein</fullName>
    </submittedName>
</protein>
<evidence type="ECO:0000313" key="3">
    <source>
        <dbReference type="Proteomes" id="UP000292307"/>
    </source>
</evidence>
<feature type="compositionally biased region" description="Pro residues" evidence="1">
    <location>
        <begin position="21"/>
        <end position="53"/>
    </location>
</feature>
<dbReference type="Proteomes" id="UP000292307">
    <property type="component" value="Chromosome"/>
</dbReference>
<dbReference type="RefSeq" id="WP_131145395.1">
    <property type="nucleotide sequence ID" value="NZ_BMWV01000003.1"/>
</dbReference>
<keyword evidence="3" id="KW-1185">Reference proteome</keyword>
<name>A0ABX5RRR3_9BURK</name>
<gene>
    <name evidence="2" type="ORF">EYF70_10800</name>
</gene>
<accession>A0ABX5RRR3</accession>
<organism evidence="2 3">
    <name type="scientific">Pseudoduganella albidiflava</name>
    <dbReference type="NCBI Taxonomy" id="321983"/>
    <lineage>
        <taxon>Bacteria</taxon>
        <taxon>Pseudomonadati</taxon>
        <taxon>Pseudomonadota</taxon>
        <taxon>Betaproteobacteria</taxon>
        <taxon>Burkholderiales</taxon>
        <taxon>Oxalobacteraceae</taxon>
        <taxon>Telluria group</taxon>
        <taxon>Pseudoduganella</taxon>
    </lineage>
</organism>
<proteinExistence type="predicted"/>
<feature type="region of interest" description="Disordered" evidence="1">
    <location>
        <begin position="15"/>
        <end position="55"/>
    </location>
</feature>
<evidence type="ECO:0000313" key="2">
    <source>
        <dbReference type="EMBL" id="QBI01273.1"/>
    </source>
</evidence>
<evidence type="ECO:0000256" key="1">
    <source>
        <dbReference type="SAM" id="MobiDB-lite"/>
    </source>
</evidence>
<reference evidence="2 3" key="1">
    <citation type="submission" date="2019-02" db="EMBL/GenBank/DDBJ databases">
        <title>Draft Genome Sequences of Six Type Strains of the Genus Massilia.</title>
        <authorList>
            <person name="Miess H."/>
            <person name="Frediansyhah A."/>
            <person name="Gross H."/>
        </authorList>
    </citation>
    <scope>NUCLEOTIDE SEQUENCE [LARGE SCALE GENOMIC DNA]</scope>
    <source>
        <strain evidence="2 3">DSM 17472</strain>
    </source>
</reference>
<dbReference type="EMBL" id="CP036401">
    <property type="protein sequence ID" value="QBI01273.1"/>
    <property type="molecule type" value="Genomic_DNA"/>
</dbReference>